<protein>
    <submittedName>
        <fullName evidence="3">Uncharacterized protein</fullName>
    </submittedName>
</protein>
<keyword evidence="2" id="KW-0812">Transmembrane</keyword>
<evidence type="ECO:0000256" key="2">
    <source>
        <dbReference type="SAM" id="Phobius"/>
    </source>
</evidence>
<name>A0A161LGY5_9ACTN</name>
<dbReference type="AlphaFoldDB" id="A0A161LGY5"/>
<proteinExistence type="predicted"/>
<dbReference type="Proteomes" id="UP000077701">
    <property type="component" value="Unassembled WGS sequence"/>
</dbReference>
<dbReference type="STRING" id="161355.PS9374_02416"/>
<dbReference type="EMBL" id="BDCX01000005">
    <property type="protein sequence ID" value="GAT66764.1"/>
    <property type="molecule type" value="Genomic_DNA"/>
</dbReference>
<feature type="transmembrane region" description="Helical" evidence="2">
    <location>
        <begin position="72"/>
        <end position="91"/>
    </location>
</feature>
<feature type="region of interest" description="Disordered" evidence="1">
    <location>
        <begin position="1"/>
        <end position="41"/>
    </location>
</feature>
<feature type="transmembrane region" description="Helical" evidence="2">
    <location>
        <begin position="234"/>
        <end position="252"/>
    </location>
</feature>
<keyword evidence="2" id="KW-1133">Transmembrane helix</keyword>
<feature type="transmembrane region" description="Helical" evidence="2">
    <location>
        <begin position="112"/>
        <end position="138"/>
    </location>
</feature>
<feature type="compositionally biased region" description="Low complexity" evidence="1">
    <location>
        <begin position="9"/>
        <end position="24"/>
    </location>
</feature>
<dbReference type="RefSeq" id="WP_084008257.1">
    <property type="nucleotide sequence ID" value="NZ_BDCX01000005.1"/>
</dbReference>
<keyword evidence="4" id="KW-1185">Reference proteome</keyword>
<reference evidence="4" key="2">
    <citation type="submission" date="2016-04" db="EMBL/GenBank/DDBJ databases">
        <title>Planomonospora sphaerica JCM9374 whole genome shotgun sequence.</title>
        <authorList>
            <person name="Suzuki T."/>
            <person name="Dohra H."/>
            <person name="Kodani S."/>
        </authorList>
    </citation>
    <scope>NUCLEOTIDE SEQUENCE [LARGE SCALE GENOMIC DNA]</scope>
    <source>
        <strain evidence="4">JCM 9374</strain>
    </source>
</reference>
<comment type="caution">
    <text evidence="3">The sequence shown here is derived from an EMBL/GenBank/DDBJ whole genome shotgun (WGS) entry which is preliminary data.</text>
</comment>
<feature type="transmembrane region" description="Helical" evidence="2">
    <location>
        <begin position="259"/>
        <end position="283"/>
    </location>
</feature>
<dbReference type="OrthoDB" id="3682207at2"/>
<reference evidence="3 4" key="1">
    <citation type="journal article" date="2016" name="Genome Announc.">
        <title>Draft Genome Sequence of Planomonospora sphaerica JCM9374, a Rare Actinomycete.</title>
        <authorList>
            <person name="Dohra H."/>
            <person name="Suzuki T."/>
            <person name="Inoue Y."/>
            <person name="Kodani S."/>
        </authorList>
    </citation>
    <scope>NUCLEOTIDE SEQUENCE [LARGE SCALE GENOMIC DNA]</scope>
    <source>
        <strain evidence="3 4">JCM 9374</strain>
    </source>
</reference>
<feature type="region of interest" description="Disordered" evidence="1">
    <location>
        <begin position="373"/>
        <end position="403"/>
    </location>
</feature>
<feature type="transmembrane region" description="Helical" evidence="2">
    <location>
        <begin position="158"/>
        <end position="189"/>
    </location>
</feature>
<evidence type="ECO:0000313" key="4">
    <source>
        <dbReference type="Proteomes" id="UP000077701"/>
    </source>
</evidence>
<feature type="transmembrane region" description="Helical" evidence="2">
    <location>
        <begin position="201"/>
        <end position="222"/>
    </location>
</feature>
<keyword evidence="2" id="KW-0472">Membrane</keyword>
<sequence length="403" mass="41812">MSGTGGPPAAGAAGESPPVGGPEEAPGERPPPGGFPGHALPCGSAKGPMSGVFRDRGFAGRPGGARGGNQQWMLAALPAFPLVLLVVRLWYASRQDTQTLLLLVQHVSALGLLTAVLLTILWVLPALVLAARALGVLYRVSTGRSSWLSVVADRIPDWVVVVSVVVGLVSWQLRFLPTLAMLSLAVLGLSVHDRRPGRRDLVVVLTLALPAVVGAGLYAWLAPAIGQAFAEGDVVTAVLLTLPPGLSVLLTGPIPARAAAALTSGLAVAVLALTPLFTAAVVVQAPILPLVGVEVAAKGADEEIAGKVLLGYVIATDDRVSTFLDRDGTVRFIANGAVVSQFLCPDLGQIPRSRVALHRWYVEHSVLAWFAPDPLEKPSDSRCPGRPTGRSDRERRGPGGATG</sequence>
<evidence type="ECO:0000256" key="1">
    <source>
        <dbReference type="SAM" id="MobiDB-lite"/>
    </source>
</evidence>
<organism evidence="3 4">
    <name type="scientific">Planomonospora sphaerica</name>
    <dbReference type="NCBI Taxonomy" id="161355"/>
    <lineage>
        <taxon>Bacteria</taxon>
        <taxon>Bacillati</taxon>
        <taxon>Actinomycetota</taxon>
        <taxon>Actinomycetes</taxon>
        <taxon>Streptosporangiales</taxon>
        <taxon>Streptosporangiaceae</taxon>
        <taxon>Planomonospora</taxon>
    </lineage>
</organism>
<evidence type="ECO:0000313" key="3">
    <source>
        <dbReference type="EMBL" id="GAT66764.1"/>
    </source>
</evidence>
<gene>
    <name evidence="3" type="ORF">PS9374_02416</name>
</gene>
<accession>A0A161LGY5</accession>